<accession>A0A914VWW9</accession>
<dbReference type="PROSITE" id="PS50848">
    <property type="entry name" value="START"/>
    <property type="match status" value="1"/>
</dbReference>
<dbReference type="Proteomes" id="UP000887566">
    <property type="component" value="Unplaced"/>
</dbReference>
<dbReference type="GO" id="GO:0005789">
    <property type="term" value="C:endoplasmic reticulum membrane"/>
    <property type="evidence" value="ECO:0007669"/>
    <property type="project" value="TreeGrafter"/>
</dbReference>
<proteinExistence type="predicted"/>
<dbReference type="GO" id="GO:0008289">
    <property type="term" value="F:lipid binding"/>
    <property type="evidence" value="ECO:0007669"/>
    <property type="project" value="InterPro"/>
</dbReference>
<feature type="domain" description="START" evidence="1">
    <location>
        <begin position="26"/>
        <end position="187"/>
    </location>
</feature>
<dbReference type="PANTHER" id="PTHR46121">
    <property type="entry name" value="STEROIDOGENIC ACUTE REGULATORY PROTEIN-LIKE"/>
    <property type="match status" value="1"/>
</dbReference>
<evidence type="ECO:0000259" key="1">
    <source>
        <dbReference type="PROSITE" id="PS50848"/>
    </source>
</evidence>
<dbReference type="Pfam" id="PF01852">
    <property type="entry name" value="START"/>
    <property type="match status" value="1"/>
</dbReference>
<dbReference type="SUPFAM" id="SSF55961">
    <property type="entry name" value="Bet v1-like"/>
    <property type="match status" value="1"/>
</dbReference>
<name>A0A914VWW9_9BILA</name>
<dbReference type="WBParaSite" id="PSAMB.scaffold2734size25912.g18936.t1">
    <property type="protein sequence ID" value="PSAMB.scaffold2734size25912.g18936.t1"/>
    <property type="gene ID" value="PSAMB.scaffold2734size25912.g18936"/>
</dbReference>
<organism evidence="2 3">
    <name type="scientific">Plectus sambesii</name>
    <dbReference type="NCBI Taxonomy" id="2011161"/>
    <lineage>
        <taxon>Eukaryota</taxon>
        <taxon>Metazoa</taxon>
        <taxon>Ecdysozoa</taxon>
        <taxon>Nematoda</taxon>
        <taxon>Chromadorea</taxon>
        <taxon>Plectida</taxon>
        <taxon>Plectina</taxon>
        <taxon>Plectoidea</taxon>
        <taxon>Plectidae</taxon>
        <taxon>Plectus</taxon>
    </lineage>
</organism>
<dbReference type="AlphaFoldDB" id="A0A914VWW9"/>
<dbReference type="GO" id="GO:0140284">
    <property type="term" value="C:endoplasmic reticulum-endosome membrane contact site"/>
    <property type="evidence" value="ECO:0007669"/>
    <property type="project" value="TreeGrafter"/>
</dbReference>
<dbReference type="GO" id="GO:0005765">
    <property type="term" value="C:lysosomal membrane"/>
    <property type="evidence" value="ECO:0007669"/>
    <property type="project" value="TreeGrafter"/>
</dbReference>
<dbReference type="InterPro" id="IPR051869">
    <property type="entry name" value="STARD3"/>
</dbReference>
<dbReference type="Gene3D" id="3.30.530.20">
    <property type="match status" value="1"/>
</dbReference>
<dbReference type="InterPro" id="IPR002913">
    <property type="entry name" value="START_lipid-bd_dom"/>
</dbReference>
<dbReference type="GO" id="GO:0031902">
    <property type="term" value="C:late endosome membrane"/>
    <property type="evidence" value="ECO:0007669"/>
    <property type="project" value="TreeGrafter"/>
</dbReference>
<dbReference type="PANTHER" id="PTHR46121:SF3">
    <property type="entry name" value="STEROIDOGENIC ACUTE REGULATORY-LIKE PROTEIN 1"/>
    <property type="match status" value="1"/>
</dbReference>
<keyword evidence="2" id="KW-1185">Reference proteome</keyword>
<reference evidence="3" key="1">
    <citation type="submission" date="2022-11" db="UniProtKB">
        <authorList>
            <consortium name="WormBaseParasite"/>
        </authorList>
    </citation>
    <scope>IDENTIFICATION</scope>
</reference>
<evidence type="ECO:0000313" key="3">
    <source>
        <dbReference type="WBParaSite" id="PSAMB.scaffold2734size25912.g18936.t1"/>
    </source>
</evidence>
<dbReference type="CDD" id="cd00177">
    <property type="entry name" value="START"/>
    <property type="match status" value="1"/>
</dbReference>
<sequence>MSSLGLSCTANELIATEITANYEVLFLDLFENIDKDHEWNPNIELGKRITWLGDQSDIAYHAMSDFWILKGRDMLAARIWRKLGDSIMMAGRSVEYSLAPLVVNKIRSITFYPHVPISGSGLKKAETSLASGRFSMVQNRPDKCLVEYLICCDLKGWIPKPLTDAVMGKLLLSDAANLRKRAQQTASTQ</sequence>
<dbReference type="GO" id="GO:0099044">
    <property type="term" value="P:vesicle tethering to endoplasmic reticulum"/>
    <property type="evidence" value="ECO:0007669"/>
    <property type="project" value="TreeGrafter"/>
</dbReference>
<dbReference type="InterPro" id="IPR023393">
    <property type="entry name" value="START-like_dom_sf"/>
</dbReference>
<evidence type="ECO:0000313" key="2">
    <source>
        <dbReference type="Proteomes" id="UP000887566"/>
    </source>
</evidence>
<protein>
    <submittedName>
        <fullName evidence="3">START domain-containing protein</fullName>
    </submittedName>
</protein>